<geneLocation type="plasmid" evidence="1 2">
    <name>pQBR103</name>
</geneLocation>
<evidence type="ECO:0000313" key="2">
    <source>
        <dbReference type="Proteomes" id="UP000002332"/>
    </source>
</evidence>
<gene>
    <name evidence="1" type="ordered locus">pQBR0305</name>
</gene>
<keyword evidence="1" id="KW-0614">Plasmid</keyword>
<dbReference type="EMBL" id="AM235768">
    <property type="protein sequence ID" value="CAM96337.1"/>
    <property type="molecule type" value="Genomic_DNA"/>
</dbReference>
<evidence type="ECO:0000313" key="1">
    <source>
        <dbReference type="EMBL" id="CAM96337.1"/>
    </source>
</evidence>
<reference evidence="1 2" key="1">
    <citation type="journal article" date="2007" name="ISME J.">
        <title>Sequence-based analysis of pQBR103; a representative of a unique, transfer-proficient mega plasmid resident in the microbial community of sugar beet.</title>
        <authorList>
            <person name="Tett A."/>
            <person name="Spiers A.J."/>
            <person name="Crossman L.C."/>
            <person name="Ager D."/>
            <person name="Ciric L."/>
            <person name="Dow J.M."/>
            <person name="Fry J.C."/>
            <person name="Harris D."/>
            <person name="Lilley A."/>
            <person name="Oliver A."/>
            <person name="Parkhill J."/>
            <person name="Quail M.A."/>
            <person name="Rainey P.B."/>
            <person name="Saunders N.J."/>
            <person name="Seeger K."/>
            <person name="Snyder L.A.S."/>
            <person name="Squares R."/>
            <person name="Thomas C.M."/>
            <person name="Turner S.L."/>
            <person name="Zhang X.-X."/>
            <person name="Field D."/>
            <person name="Bailey M.J."/>
        </authorList>
    </citation>
    <scope>NUCLEOTIDE SEQUENCE [LARGE SCALE GENOMIC DNA]</scope>
    <source>
        <strain evidence="1 2">SBW25</strain>
    </source>
</reference>
<protein>
    <submittedName>
        <fullName evidence="1">Exported protein</fullName>
    </submittedName>
</protein>
<sequence>MLRGSASLILMVISVYSAPLRLLNEFSHVAANYKHYLIKGKRMQSSDESVSKITMFTKGADGVWLPVIMDPMGDADREKEIEQYLEIQRVERQTLESQGEKVLSYKS</sequence>
<dbReference type="Proteomes" id="UP000002332">
    <property type="component" value="Plasmid pQBR103"/>
</dbReference>
<proteinExistence type="predicted"/>
<name>A4V726_PSEFS</name>
<dbReference type="AlphaFoldDB" id="A4V726"/>
<accession>A4V726</accession>
<organism evidence="1 2">
    <name type="scientific">Pseudomonas fluorescens (strain SBW25)</name>
    <dbReference type="NCBI Taxonomy" id="216595"/>
    <lineage>
        <taxon>Bacteria</taxon>
        <taxon>Pseudomonadati</taxon>
        <taxon>Pseudomonadota</taxon>
        <taxon>Gammaproteobacteria</taxon>
        <taxon>Pseudomonadales</taxon>
        <taxon>Pseudomonadaceae</taxon>
        <taxon>Pseudomonas</taxon>
    </lineage>
</organism>